<sequence>MYCQSSSQLFYSSRHIGTAGWGCKPQATLHHQYLAEILLVRWGKPLSQGIGITCIDVLLKLPLGMAPLGINYVLATCTEAIYKILEWLLCNYILCLPYCNAKLIIGELPIPLISLNIILYKTPDCLDRIQIRRVRRPEDWRNSSLCKFLKGLASSMPRGTILYKLEPWMHP</sequence>
<dbReference type="EMBL" id="MU007018">
    <property type="protein sequence ID" value="KAF2433935.1"/>
    <property type="molecule type" value="Genomic_DNA"/>
</dbReference>
<protein>
    <submittedName>
        <fullName evidence="1">Uncharacterized protein</fullName>
    </submittedName>
</protein>
<comment type="caution">
    <text evidence="1">The sequence shown here is derived from an EMBL/GenBank/DDBJ whole genome shotgun (WGS) entry which is preliminary data.</text>
</comment>
<name>A0A9P4NYD0_9PEZI</name>
<accession>A0A9P4NYD0</accession>
<evidence type="ECO:0000313" key="2">
    <source>
        <dbReference type="Proteomes" id="UP000800235"/>
    </source>
</evidence>
<evidence type="ECO:0000313" key="1">
    <source>
        <dbReference type="EMBL" id="KAF2433935.1"/>
    </source>
</evidence>
<gene>
    <name evidence="1" type="ORF">EJ08DRAFT_18971</name>
</gene>
<dbReference type="Proteomes" id="UP000800235">
    <property type="component" value="Unassembled WGS sequence"/>
</dbReference>
<proteinExistence type="predicted"/>
<keyword evidence="2" id="KW-1185">Reference proteome</keyword>
<dbReference type="AlphaFoldDB" id="A0A9P4NYD0"/>
<reference evidence="1" key="1">
    <citation type="journal article" date="2020" name="Stud. Mycol.">
        <title>101 Dothideomycetes genomes: a test case for predicting lifestyles and emergence of pathogens.</title>
        <authorList>
            <person name="Haridas S."/>
            <person name="Albert R."/>
            <person name="Binder M."/>
            <person name="Bloem J."/>
            <person name="Labutti K."/>
            <person name="Salamov A."/>
            <person name="Andreopoulos B."/>
            <person name="Baker S."/>
            <person name="Barry K."/>
            <person name="Bills G."/>
            <person name="Bluhm B."/>
            <person name="Cannon C."/>
            <person name="Castanera R."/>
            <person name="Culley D."/>
            <person name="Daum C."/>
            <person name="Ezra D."/>
            <person name="Gonzalez J."/>
            <person name="Henrissat B."/>
            <person name="Kuo A."/>
            <person name="Liang C."/>
            <person name="Lipzen A."/>
            <person name="Lutzoni F."/>
            <person name="Magnuson J."/>
            <person name="Mondo S."/>
            <person name="Nolan M."/>
            <person name="Ohm R."/>
            <person name="Pangilinan J."/>
            <person name="Park H.-J."/>
            <person name="Ramirez L."/>
            <person name="Alfaro M."/>
            <person name="Sun H."/>
            <person name="Tritt A."/>
            <person name="Yoshinaga Y."/>
            <person name="Zwiers L.-H."/>
            <person name="Turgeon B."/>
            <person name="Goodwin S."/>
            <person name="Spatafora J."/>
            <person name="Crous P."/>
            <person name="Grigoriev I."/>
        </authorList>
    </citation>
    <scope>NUCLEOTIDE SEQUENCE</scope>
    <source>
        <strain evidence="1">CBS 130266</strain>
    </source>
</reference>
<organism evidence="1 2">
    <name type="scientific">Tothia fuscella</name>
    <dbReference type="NCBI Taxonomy" id="1048955"/>
    <lineage>
        <taxon>Eukaryota</taxon>
        <taxon>Fungi</taxon>
        <taxon>Dikarya</taxon>
        <taxon>Ascomycota</taxon>
        <taxon>Pezizomycotina</taxon>
        <taxon>Dothideomycetes</taxon>
        <taxon>Pleosporomycetidae</taxon>
        <taxon>Venturiales</taxon>
        <taxon>Cylindrosympodiaceae</taxon>
        <taxon>Tothia</taxon>
    </lineage>
</organism>